<evidence type="ECO:0000256" key="2">
    <source>
        <dbReference type="ARBA" id="ARBA00004651"/>
    </source>
</evidence>
<comment type="subcellular location">
    <subcellularLocation>
        <location evidence="2">Cell membrane</location>
        <topology evidence="2">Multi-pass membrane protein</topology>
    </subcellularLocation>
</comment>
<keyword evidence="10" id="KW-0408">Iron</keyword>
<dbReference type="Gene3D" id="1.20.950.20">
    <property type="entry name" value="Transmembrane di-heme cytochromes, Chain C"/>
    <property type="match status" value="1"/>
</dbReference>
<keyword evidence="8" id="KW-0249">Electron transport</keyword>
<evidence type="ECO:0000256" key="8">
    <source>
        <dbReference type="ARBA" id="ARBA00022982"/>
    </source>
</evidence>
<dbReference type="InterPro" id="IPR052168">
    <property type="entry name" value="Cytochrome_b561_oxidase"/>
</dbReference>
<evidence type="ECO:0000256" key="12">
    <source>
        <dbReference type="ARBA" id="ARBA00037975"/>
    </source>
</evidence>
<keyword evidence="7" id="KW-0479">Metal-binding</keyword>
<proteinExistence type="inferred from homology"/>
<evidence type="ECO:0000313" key="15">
    <source>
        <dbReference type="EMBL" id="MET7013895.1"/>
    </source>
</evidence>
<sequence length="202" mass="22502">MGFGYSSSQVLLIHRNPMPSHATKHYTHTAIALHWLIALCLGSTALLGLYMSDLPFSPAKLQYFSWHKWAGVSIFLLVVLRLIWRLIKGVPAAPAHLPLWQQSAAEWTHRLLYVLMFAIPLSGWLMSSAKGVPTVYFGLLPLPDLLERNVELGKQLASLHGALNLGMLGLVLLHAAAAIKHHLIDRDEVLARMLPVLKKQSR</sequence>
<dbReference type="PANTHER" id="PTHR30529">
    <property type="entry name" value="CYTOCHROME B561"/>
    <property type="match status" value="1"/>
</dbReference>
<evidence type="ECO:0000259" key="14">
    <source>
        <dbReference type="Pfam" id="PF01292"/>
    </source>
</evidence>
<keyword evidence="6 13" id="KW-0812">Transmembrane</keyword>
<evidence type="ECO:0000256" key="7">
    <source>
        <dbReference type="ARBA" id="ARBA00022723"/>
    </source>
</evidence>
<evidence type="ECO:0000256" key="9">
    <source>
        <dbReference type="ARBA" id="ARBA00022989"/>
    </source>
</evidence>
<evidence type="ECO:0000313" key="16">
    <source>
        <dbReference type="Proteomes" id="UP001549691"/>
    </source>
</evidence>
<reference evidence="15 16" key="1">
    <citation type="submission" date="2024-07" db="EMBL/GenBank/DDBJ databases">
        <title>Uliginosibacterium flavum JJ3220;KACC:17644.</title>
        <authorList>
            <person name="Kim M.K."/>
        </authorList>
    </citation>
    <scope>NUCLEOTIDE SEQUENCE [LARGE SCALE GENOMIC DNA]</scope>
    <source>
        <strain evidence="15 16">KACC:17644</strain>
    </source>
</reference>
<keyword evidence="4" id="KW-1003">Cell membrane</keyword>
<dbReference type="EMBL" id="JBEWZI010000005">
    <property type="protein sequence ID" value="MET7013895.1"/>
    <property type="molecule type" value="Genomic_DNA"/>
</dbReference>
<dbReference type="InterPro" id="IPR011577">
    <property type="entry name" value="Cyt_b561_bac/Ni-Hgenase"/>
</dbReference>
<feature type="transmembrane region" description="Helical" evidence="13">
    <location>
        <begin position="31"/>
        <end position="51"/>
    </location>
</feature>
<evidence type="ECO:0000256" key="3">
    <source>
        <dbReference type="ARBA" id="ARBA00022448"/>
    </source>
</evidence>
<gene>
    <name evidence="15" type="ORF">ABXR19_06820</name>
</gene>
<evidence type="ECO:0000256" key="5">
    <source>
        <dbReference type="ARBA" id="ARBA00022617"/>
    </source>
</evidence>
<keyword evidence="9 13" id="KW-1133">Transmembrane helix</keyword>
<feature type="transmembrane region" description="Helical" evidence="13">
    <location>
        <begin position="111"/>
        <end position="139"/>
    </location>
</feature>
<dbReference type="Proteomes" id="UP001549691">
    <property type="component" value="Unassembled WGS sequence"/>
</dbReference>
<comment type="similarity">
    <text evidence="12">Belongs to the cytochrome b561 family.</text>
</comment>
<evidence type="ECO:0000256" key="6">
    <source>
        <dbReference type="ARBA" id="ARBA00022692"/>
    </source>
</evidence>
<evidence type="ECO:0000256" key="11">
    <source>
        <dbReference type="ARBA" id="ARBA00023136"/>
    </source>
</evidence>
<evidence type="ECO:0000256" key="1">
    <source>
        <dbReference type="ARBA" id="ARBA00001970"/>
    </source>
</evidence>
<evidence type="ECO:0000256" key="13">
    <source>
        <dbReference type="SAM" id="Phobius"/>
    </source>
</evidence>
<comment type="cofactor">
    <cofactor evidence="1">
        <name>heme b</name>
        <dbReference type="ChEBI" id="CHEBI:60344"/>
    </cofactor>
</comment>
<dbReference type="SUPFAM" id="SSF81342">
    <property type="entry name" value="Transmembrane di-heme cytochromes"/>
    <property type="match status" value="1"/>
</dbReference>
<feature type="transmembrane region" description="Helical" evidence="13">
    <location>
        <begin position="159"/>
        <end position="179"/>
    </location>
</feature>
<dbReference type="InterPro" id="IPR016174">
    <property type="entry name" value="Di-haem_cyt_TM"/>
</dbReference>
<name>A0ABV2TJ00_9RHOO</name>
<keyword evidence="3" id="KW-0813">Transport</keyword>
<dbReference type="RefSeq" id="WP_354600357.1">
    <property type="nucleotide sequence ID" value="NZ_JBEWZI010000005.1"/>
</dbReference>
<feature type="transmembrane region" description="Helical" evidence="13">
    <location>
        <begin position="63"/>
        <end position="84"/>
    </location>
</feature>
<dbReference type="Pfam" id="PF01292">
    <property type="entry name" value="Ni_hydr_CYTB"/>
    <property type="match status" value="1"/>
</dbReference>
<comment type="caution">
    <text evidence="15">The sequence shown here is derived from an EMBL/GenBank/DDBJ whole genome shotgun (WGS) entry which is preliminary data.</text>
</comment>
<protein>
    <submittedName>
        <fullName evidence="15">Cytochrome b</fullName>
    </submittedName>
</protein>
<evidence type="ECO:0000256" key="10">
    <source>
        <dbReference type="ARBA" id="ARBA00023004"/>
    </source>
</evidence>
<keyword evidence="16" id="KW-1185">Reference proteome</keyword>
<evidence type="ECO:0000256" key="4">
    <source>
        <dbReference type="ARBA" id="ARBA00022475"/>
    </source>
</evidence>
<organism evidence="15 16">
    <name type="scientific">Uliginosibacterium flavum</name>
    <dbReference type="NCBI Taxonomy" id="1396831"/>
    <lineage>
        <taxon>Bacteria</taxon>
        <taxon>Pseudomonadati</taxon>
        <taxon>Pseudomonadota</taxon>
        <taxon>Betaproteobacteria</taxon>
        <taxon>Rhodocyclales</taxon>
        <taxon>Zoogloeaceae</taxon>
        <taxon>Uliginosibacterium</taxon>
    </lineage>
</organism>
<feature type="domain" description="Cytochrome b561 bacterial/Ni-hydrogenase" evidence="14">
    <location>
        <begin position="25"/>
        <end position="195"/>
    </location>
</feature>
<dbReference type="PANTHER" id="PTHR30529:SF7">
    <property type="entry name" value="CYTOCHROME B561 BACTERIAL_NI-HYDROGENASE DOMAIN-CONTAINING PROTEIN"/>
    <property type="match status" value="1"/>
</dbReference>
<accession>A0ABV2TJ00</accession>
<keyword evidence="5" id="KW-0349">Heme</keyword>
<keyword evidence="11 13" id="KW-0472">Membrane</keyword>